<keyword evidence="4" id="KW-1185">Reference proteome</keyword>
<dbReference type="InterPro" id="IPR029058">
    <property type="entry name" value="AB_hydrolase_fold"/>
</dbReference>
<sequence>MTTAITILAIFALTVLLFGLAVRYGFRAPRIKETGDPADYGLDFRTVSIPGKNGANLFGWHILATDAPAAPTILIMHGWGVNAEVILPVAVPLCRAGYNALLLDARNHGSSDSGGPSSMPTFAEDIESGLDWLKQQPETGKIALLGHSVGAAATLLVASKRHDMDAVISIASFAHPEWLMQRYLQSLHLPKWLIKLVLRYVERIIGHRFDDIAPINTRCKITCPVLLVHGDADKTIPVKDLQAIADNCKDHKAEILLIPDGDHDSVDKIEQHSAELLSLLARAMPRNL</sequence>
<dbReference type="PANTHER" id="PTHR22946:SF9">
    <property type="entry name" value="POLYKETIDE TRANSFERASE AF380"/>
    <property type="match status" value="1"/>
</dbReference>
<evidence type="ECO:0000313" key="4">
    <source>
        <dbReference type="Proteomes" id="UP000261704"/>
    </source>
</evidence>
<evidence type="ECO:0000256" key="1">
    <source>
        <dbReference type="ARBA" id="ARBA00022801"/>
    </source>
</evidence>
<dbReference type="OrthoDB" id="3647650at2"/>
<dbReference type="Pfam" id="PF12146">
    <property type="entry name" value="Hydrolase_4"/>
    <property type="match status" value="1"/>
</dbReference>
<dbReference type="InterPro" id="IPR050261">
    <property type="entry name" value="FrsA_esterase"/>
</dbReference>
<name>A0A347UHT3_9RHOB</name>
<dbReference type="Proteomes" id="UP000261704">
    <property type="component" value="Chromosome"/>
</dbReference>
<proteinExistence type="predicted"/>
<dbReference type="KEGG" id="pamo:BAR1_11030"/>
<feature type="domain" description="Serine aminopeptidase S33" evidence="2">
    <location>
        <begin position="71"/>
        <end position="198"/>
    </location>
</feature>
<evidence type="ECO:0000259" key="2">
    <source>
        <dbReference type="Pfam" id="PF12146"/>
    </source>
</evidence>
<dbReference type="AlphaFoldDB" id="A0A347UHT3"/>
<dbReference type="RefSeq" id="WP_118943067.1">
    <property type="nucleotide sequence ID" value="NZ_CP032125.1"/>
</dbReference>
<dbReference type="Gene3D" id="3.40.50.1820">
    <property type="entry name" value="alpha/beta hydrolase"/>
    <property type="match status" value="1"/>
</dbReference>
<dbReference type="GO" id="GO:0052689">
    <property type="term" value="F:carboxylic ester hydrolase activity"/>
    <property type="evidence" value="ECO:0007669"/>
    <property type="project" value="UniProtKB-ARBA"/>
</dbReference>
<dbReference type="SUPFAM" id="SSF53474">
    <property type="entry name" value="alpha/beta-Hydrolases"/>
    <property type="match status" value="1"/>
</dbReference>
<gene>
    <name evidence="3" type="ORF">BAR1_11030</name>
</gene>
<reference evidence="3 4" key="1">
    <citation type="submission" date="2018-09" db="EMBL/GenBank/DDBJ databases">
        <title>Profundibacter amoris BAR1 gen. nov., sp. nov., a new member of the Roseobacter clade isolated at Lokis Castle Vent Field on the Arctic Mid-Oceanic Ridge.</title>
        <authorList>
            <person name="Le Moine Bauer S."/>
            <person name="Sjoeberg A.G."/>
            <person name="L'Haridon S."/>
            <person name="Stokke R."/>
            <person name="Roalkvam I."/>
            <person name="Steen I.H."/>
            <person name="Dahle H."/>
        </authorList>
    </citation>
    <scope>NUCLEOTIDE SEQUENCE [LARGE SCALE GENOMIC DNA]</scope>
    <source>
        <strain evidence="3 4">BAR1</strain>
    </source>
</reference>
<protein>
    <submittedName>
        <fullName evidence="3">Alpha/beta fold hydrolase</fullName>
    </submittedName>
</protein>
<dbReference type="PANTHER" id="PTHR22946">
    <property type="entry name" value="DIENELACTONE HYDROLASE DOMAIN-CONTAINING PROTEIN-RELATED"/>
    <property type="match status" value="1"/>
</dbReference>
<evidence type="ECO:0000313" key="3">
    <source>
        <dbReference type="EMBL" id="AXX98411.1"/>
    </source>
</evidence>
<dbReference type="EMBL" id="CP032125">
    <property type="protein sequence ID" value="AXX98411.1"/>
    <property type="molecule type" value="Genomic_DNA"/>
</dbReference>
<dbReference type="InterPro" id="IPR022742">
    <property type="entry name" value="Hydrolase_4"/>
</dbReference>
<keyword evidence="1 3" id="KW-0378">Hydrolase</keyword>
<organism evidence="3 4">
    <name type="scientific">Profundibacter amoris</name>
    <dbReference type="NCBI Taxonomy" id="2171755"/>
    <lineage>
        <taxon>Bacteria</taxon>
        <taxon>Pseudomonadati</taxon>
        <taxon>Pseudomonadota</taxon>
        <taxon>Alphaproteobacteria</taxon>
        <taxon>Rhodobacterales</taxon>
        <taxon>Paracoccaceae</taxon>
        <taxon>Profundibacter</taxon>
    </lineage>
</organism>
<accession>A0A347UHT3</accession>